<dbReference type="EMBL" id="CAJZBQ010000024">
    <property type="protein sequence ID" value="CAG9319875.1"/>
    <property type="molecule type" value="Genomic_DNA"/>
</dbReference>
<dbReference type="Proteomes" id="UP001162131">
    <property type="component" value="Unassembled WGS sequence"/>
</dbReference>
<dbReference type="InterPro" id="IPR023393">
    <property type="entry name" value="START-like_dom_sf"/>
</dbReference>
<keyword evidence="2" id="KW-1185">Reference proteome</keyword>
<dbReference type="AlphaFoldDB" id="A0AAU9J3P9"/>
<accession>A0AAU9J3P9</accession>
<evidence type="ECO:0000313" key="1">
    <source>
        <dbReference type="EMBL" id="CAG9319875.1"/>
    </source>
</evidence>
<evidence type="ECO:0008006" key="3">
    <source>
        <dbReference type="Google" id="ProtNLM"/>
    </source>
</evidence>
<dbReference type="Gene3D" id="3.30.530.20">
    <property type="match status" value="1"/>
</dbReference>
<gene>
    <name evidence="1" type="ORF">BSTOLATCC_MIC25120</name>
</gene>
<organism evidence="1 2">
    <name type="scientific">Blepharisma stoltei</name>
    <dbReference type="NCBI Taxonomy" id="1481888"/>
    <lineage>
        <taxon>Eukaryota</taxon>
        <taxon>Sar</taxon>
        <taxon>Alveolata</taxon>
        <taxon>Ciliophora</taxon>
        <taxon>Postciliodesmatophora</taxon>
        <taxon>Heterotrichea</taxon>
        <taxon>Heterotrichida</taxon>
        <taxon>Blepharismidae</taxon>
        <taxon>Blepharisma</taxon>
    </lineage>
</organism>
<proteinExistence type="predicted"/>
<comment type="caution">
    <text evidence="1">The sequence shown here is derived from an EMBL/GenBank/DDBJ whole genome shotgun (WGS) entry which is preliminary data.</text>
</comment>
<sequence length="301" mass="35442">MGYQFITRHLFASMPKFEKTLLNFKEAFYQDNVESLLKYHSKLEKCCSEDPSFREPLSKCMEFTKFTEDMGALEMCISDIRGDDWKQVTNKRNIKTESKGSGNDFLTRCTLLVDAPLIQVLPFLSEIELVPTWVDVLKQVTVFESPSRTRKFARYNFWFPWPLSDRECMLEFAAFPIVSEKAICIVMRSPKSDNYMNFDIPPPAEGKKRMFMNIGCLYAQVISPTQTKIIFIAQANANIFLLPRWLINFGTKHIMYYLMDTLRNKILNFQGSIYEEKMNEKRDFYEFMHRIVEQKIDARDD</sequence>
<name>A0AAU9J3P9_9CILI</name>
<evidence type="ECO:0000313" key="2">
    <source>
        <dbReference type="Proteomes" id="UP001162131"/>
    </source>
</evidence>
<reference evidence="1" key="1">
    <citation type="submission" date="2021-09" db="EMBL/GenBank/DDBJ databases">
        <authorList>
            <consortium name="AG Swart"/>
            <person name="Singh M."/>
            <person name="Singh A."/>
            <person name="Seah K."/>
            <person name="Emmerich C."/>
        </authorList>
    </citation>
    <scope>NUCLEOTIDE SEQUENCE</scope>
    <source>
        <strain evidence="1">ATCC30299</strain>
    </source>
</reference>
<dbReference type="SUPFAM" id="SSF55961">
    <property type="entry name" value="Bet v1-like"/>
    <property type="match status" value="1"/>
</dbReference>
<protein>
    <recommendedName>
        <fullName evidence="3">START domain-containing protein</fullName>
    </recommendedName>
</protein>